<accession>A0ACC0I6J0</accession>
<comment type="caution">
    <text evidence="1">The sequence shown here is derived from an EMBL/GenBank/DDBJ whole genome shotgun (WGS) entry which is preliminary data.</text>
</comment>
<sequence length="377" mass="41799">MKITMPQHITSYHSMNSLNHLGNETSSIDILAAVVEIKPPKTITTENGTTTAQEIVLINEELMPIVLTLWGQFVTNEGEILQAITQSFPTLIAVRLKVSSFRGQSLSTKPTSAFVLNPNFKAAHQLHNWCVQNEEVIRTLPSPLETHVRNITTPSPKVDKIISISSIPSSPDAKMYWVKATMSITSLDQSFWYMSCNNCYKSINAKYQTVFNCFHCKKKKVIAEPRVKFQVELKDNSGSIMATIFQDHAEKFFSISSTDLMKHTTQDGKVSNDALPKLNVPEYHIIQLKPRQYQFRGQVMLQHVITSVNNDDAEPSIITLASKPHQQSVQIEPKAKKELFPSTVGTNVASDISTAAVGTNSASHISAATSVPSTKSL</sequence>
<reference evidence="1 2" key="1">
    <citation type="journal article" date="2022" name="Plant J.">
        <title>Chromosome-level genome of Camellia lanceoleosa provides a valuable resource for understanding genome evolution and self-incompatibility.</title>
        <authorList>
            <person name="Gong W."/>
            <person name="Xiao S."/>
            <person name="Wang L."/>
            <person name="Liao Z."/>
            <person name="Chang Y."/>
            <person name="Mo W."/>
            <person name="Hu G."/>
            <person name="Li W."/>
            <person name="Zhao G."/>
            <person name="Zhu H."/>
            <person name="Hu X."/>
            <person name="Ji K."/>
            <person name="Xiang X."/>
            <person name="Song Q."/>
            <person name="Yuan D."/>
            <person name="Jin S."/>
            <person name="Zhang L."/>
        </authorList>
    </citation>
    <scope>NUCLEOTIDE SEQUENCE [LARGE SCALE GENOMIC DNA]</scope>
    <source>
        <strain evidence="1">SQ_2022a</strain>
    </source>
</reference>
<dbReference type="EMBL" id="CM045763">
    <property type="protein sequence ID" value="KAI8021183.1"/>
    <property type="molecule type" value="Genomic_DNA"/>
</dbReference>
<evidence type="ECO:0000313" key="2">
    <source>
        <dbReference type="Proteomes" id="UP001060215"/>
    </source>
</evidence>
<keyword evidence="1" id="KW-0238">DNA-binding</keyword>
<organism evidence="1 2">
    <name type="scientific">Camellia lanceoleosa</name>
    <dbReference type="NCBI Taxonomy" id="1840588"/>
    <lineage>
        <taxon>Eukaryota</taxon>
        <taxon>Viridiplantae</taxon>
        <taxon>Streptophyta</taxon>
        <taxon>Embryophyta</taxon>
        <taxon>Tracheophyta</taxon>
        <taxon>Spermatophyta</taxon>
        <taxon>Magnoliopsida</taxon>
        <taxon>eudicotyledons</taxon>
        <taxon>Gunneridae</taxon>
        <taxon>Pentapetalae</taxon>
        <taxon>asterids</taxon>
        <taxon>Ericales</taxon>
        <taxon>Theaceae</taxon>
        <taxon>Camellia</taxon>
    </lineage>
</organism>
<gene>
    <name evidence="1" type="ORF">LOK49_LG03G01489</name>
</gene>
<protein>
    <submittedName>
        <fullName evidence="1">Replication protein A 70 kDa DNA-binding subunit B</fullName>
    </submittedName>
</protein>
<dbReference type="Proteomes" id="UP001060215">
    <property type="component" value="Chromosome 6"/>
</dbReference>
<evidence type="ECO:0000313" key="1">
    <source>
        <dbReference type="EMBL" id="KAI8021183.1"/>
    </source>
</evidence>
<keyword evidence="2" id="KW-1185">Reference proteome</keyword>
<name>A0ACC0I6J0_9ERIC</name>
<proteinExistence type="predicted"/>